<gene>
    <name evidence="7" type="ORF">SAMN05660657_03561</name>
</gene>
<dbReference type="Pfam" id="PF00725">
    <property type="entry name" value="3HCDH"/>
    <property type="match status" value="1"/>
</dbReference>
<dbReference type="GO" id="GO:0006631">
    <property type="term" value="P:fatty acid metabolic process"/>
    <property type="evidence" value="ECO:0007669"/>
    <property type="project" value="InterPro"/>
</dbReference>
<dbReference type="InterPro" id="IPR006176">
    <property type="entry name" value="3-OHacyl-CoA_DH_NAD-bd"/>
</dbReference>
<dbReference type="AlphaFoldDB" id="A0A1I7BH08"/>
<evidence type="ECO:0000313" key="8">
    <source>
        <dbReference type="Proteomes" id="UP000199546"/>
    </source>
</evidence>
<dbReference type="PANTHER" id="PTHR48075:SF3">
    <property type="entry name" value="3-HYDROXYACYL-COA DEHYDROGENASE"/>
    <property type="match status" value="1"/>
</dbReference>
<evidence type="ECO:0000313" key="7">
    <source>
        <dbReference type="EMBL" id="SFT86432.1"/>
    </source>
</evidence>
<dbReference type="InterPro" id="IPR036291">
    <property type="entry name" value="NAD(P)-bd_dom_sf"/>
</dbReference>
<reference evidence="8" key="1">
    <citation type="submission" date="2016-10" db="EMBL/GenBank/DDBJ databases">
        <authorList>
            <person name="Varghese N."/>
            <person name="Submissions S."/>
        </authorList>
    </citation>
    <scope>NUCLEOTIDE SEQUENCE [LARGE SCALE GENOMIC DNA]</scope>
    <source>
        <strain evidence="8">DSM 46136</strain>
    </source>
</reference>
<organism evidence="7 8">
    <name type="scientific">Geodermatophilus amargosae</name>
    <dbReference type="NCBI Taxonomy" id="1296565"/>
    <lineage>
        <taxon>Bacteria</taxon>
        <taxon>Bacillati</taxon>
        <taxon>Actinomycetota</taxon>
        <taxon>Actinomycetes</taxon>
        <taxon>Geodermatophilales</taxon>
        <taxon>Geodermatophilaceae</taxon>
        <taxon>Geodermatophilus</taxon>
    </lineage>
</organism>
<dbReference type="Gene3D" id="3.40.50.720">
    <property type="entry name" value="NAD(P)-binding Rossmann-like Domain"/>
    <property type="match status" value="1"/>
</dbReference>
<dbReference type="STRING" id="1296565.SAMN05660657_03561"/>
<dbReference type="RefSeq" id="WP_093581334.1">
    <property type="nucleotide sequence ID" value="NZ_FPBA01000014.1"/>
</dbReference>
<dbReference type="EMBL" id="FPBA01000014">
    <property type="protein sequence ID" value="SFT86432.1"/>
    <property type="molecule type" value="Genomic_DNA"/>
</dbReference>
<dbReference type="Pfam" id="PF02737">
    <property type="entry name" value="3HCDH_N"/>
    <property type="match status" value="1"/>
</dbReference>
<dbReference type="GO" id="GO:0070403">
    <property type="term" value="F:NAD+ binding"/>
    <property type="evidence" value="ECO:0007669"/>
    <property type="project" value="InterPro"/>
</dbReference>
<name>A0A1I7BH08_9ACTN</name>
<keyword evidence="3" id="KW-0560">Oxidoreductase</keyword>
<evidence type="ECO:0000256" key="3">
    <source>
        <dbReference type="ARBA" id="ARBA00023002"/>
    </source>
</evidence>
<dbReference type="SUPFAM" id="SSF48179">
    <property type="entry name" value="6-phosphogluconate dehydrogenase C-terminal domain-like"/>
    <property type="match status" value="1"/>
</dbReference>
<dbReference type="PIRSF" id="PIRSF000105">
    <property type="entry name" value="HCDH"/>
    <property type="match status" value="1"/>
</dbReference>
<evidence type="ECO:0000256" key="2">
    <source>
        <dbReference type="ARBA" id="ARBA00009463"/>
    </source>
</evidence>
<feature type="domain" description="3-hydroxyacyl-CoA dehydrogenase C-terminal" evidence="5">
    <location>
        <begin position="188"/>
        <end position="283"/>
    </location>
</feature>
<dbReference type="OrthoDB" id="9771883at2"/>
<sequence length="293" mass="32129">MTTIPADRAARPVTVVGAGTLGRRIALVFSTRGGTTRIVDPSAEARTAAVDYVRTTLPEVLATVDGGSAGTVEAHDDLATAVRGAWLVVEAVPERLDLKVQLFGDLDRLADDDAILASNSSSHPSRRFLDRVRRPERVLNMHFYMPPRMNAVDLMSSGHTDRAVLDLLLAELPRFGVHPFEARRESTGFIYNRVWAAIKREALAVVAEGVTTPEEFDRMWVLNTGTRSGPFRMMDHVGLDVVLDIEDHYAAENPHLPAAPRELLHRYVDAGHLGAKSGRGFYDDYPAPTPGQT</sequence>
<protein>
    <submittedName>
        <fullName evidence="7">3-hydroxybutyryl-CoA dehydrogenase</fullName>
    </submittedName>
</protein>
<dbReference type="InterPro" id="IPR013328">
    <property type="entry name" value="6PGD_dom2"/>
</dbReference>
<evidence type="ECO:0000259" key="5">
    <source>
        <dbReference type="Pfam" id="PF00725"/>
    </source>
</evidence>
<dbReference type="GO" id="GO:0016616">
    <property type="term" value="F:oxidoreductase activity, acting on the CH-OH group of donors, NAD or NADP as acceptor"/>
    <property type="evidence" value="ECO:0007669"/>
    <property type="project" value="InterPro"/>
</dbReference>
<proteinExistence type="inferred from homology"/>
<comment type="pathway">
    <text evidence="1">Lipid metabolism; butanoate metabolism.</text>
</comment>
<feature type="site" description="Important for catalytic activity" evidence="4">
    <location>
        <position position="142"/>
    </location>
</feature>
<dbReference type="InterPro" id="IPR022694">
    <property type="entry name" value="3-OHacyl-CoA_DH"/>
</dbReference>
<dbReference type="PANTHER" id="PTHR48075">
    <property type="entry name" value="3-HYDROXYACYL-COA DEHYDROGENASE FAMILY PROTEIN"/>
    <property type="match status" value="1"/>
</dbReference>
<keyword evidence="8" id="KW-1185">Reference proteome</keyword>
<feature type="domain" description="3-hydroxyacyl-CoA dehydrogenase NAD binding" evidence="6">
    <location>
        <begin position="13"/>
        <end position="179"/>
    </location>
</feature>
<dbReference type="Proteomes" id="UP000199546">
    <property type="component" value="Unassembled WGS sequence"/>
</dbReference>
<dbReference type="SUPFAM" id="SSF51735">
    <property type="entry name" value="NAD(P)-binding Rossmann-fold domains"/>
    <property type="match status" value="1"/>
</dbReference>
<dbReference type="InterPro" id="IPR008927">
    <property type="entry name" value="6-PGluconate_DH-like_C_sf"/>
</dbReference>
<dbReference type="InterPro" id="IPR006108">
    <property type="entry name" value="3HC_DH_C"/>
</dbReference>
<evidence type="ECO:0000259" key="6">
    <source>
        <dbReference type="Pfam" id="PF02737"/>
    </source>
</evidence>
<dbReference type="Gene3D" id="1.10.1040.10">
    <property type="entry name" value="N-(1-d-carboxylethyl)-l-norvaline Dehydrogenase, domain 2"/>
    <property type="match status" value="1"/>
</dbReference>
<evidence type="ECO:0000256" key="4">
    <source>
        <dbReference type="PIRSR" id="PIRSR000105-1"/>
    </source>
</evidence>
<evidence type="ECO:0000256" key="1">
    <source>
        <dbReference type="ARBA" id="ARBA00005086"/>
    </source>
</evidence>
<accession>A0A1I7BH08</accession>
<comment type="similarity">
    <text evidence="2">Belongs to the 3-hydroxyacyl-CoA dehydrogenase family.</text>
</comment>